<dbReference type="Proteomes" id="UP000248827">
    <property type="component" value="Unassembled WGS sequence"/>
</dbReference>
<dbReference type="EMBL" id="QLLI01000009">
    <property type="protein sequence ID" value="RAI93738.1"/>
    <property type="molecule type" value="Genomic_DNA"/>
</dbReference>
<proteinExistence type="predicted"/>
<evidence type="ECO:0000313" key="2">
    <source>
        <dbReference type="EMBL" id="RAI93738.1"/>
    </source>
</evidence>
<name>A0A855Y0I6_9BACL</name>
<keyword evidence="4" id="KW-1185">Reference proteome</keyword>
<dbReference type="Proteomes" id="UP000247078">
    <property type="component" value="Unassembled WGS sequence"/>
</dbReference>
<gene>
    <name evidence="2" type="ORF">DET54_109194</name>
    <name evidence="1" type="ORF">DET56_10156</name>
</gene>
<dbReference type="AlphaFoldDB" id="A0A855Y0I6"/>
<evidence type="ECO:0000313" key="4">
    <source>
        <dbReference type="Proteomes" id="UP000248827"/>
    </source>
</evidence>
<dbReference type="EMBL" id="QGTZ01000001">
    <property type="protein sequence ID" value="PWW44856.1"/>
    <property type="molecule type" value="Genomic_DNA"/>
</dbReference>
<reference evidence="1 3" key="1">
    <citation type="submission" date="2018-05" db="EMBL/GenBank/DDBJ databases">
        <title>Freshwater and sediment microbial communities from various areas in North America, analyzing microbe dynamics in response to fracking.</title>
        <authorList>
            <person name="Lamendella R."/>
        </authorList>
    </citation>
    <scope>NUCLEOTIDE SEQUENCE [LARGE SCALE GENOMIC DNA]</scope>
    <source>
        <strain evidence="1 3">DB-3</strain>
        <strain evidence="2 4">NG-13</strain>
    </source>
</reference>
<evidence type="ECO:0000313" key="1">
    <source>
        <dbReference type="EMBL" id="PWW44856.1"/>
    </source>
</evidence>
<protein>
    <submittedName>
        <fullName evidence="1">Uncharacterized protein</fullName>
    </submittedName>
</protein>
<accession>A0A855Y0I6</accession>
<organism evidence="1 3">
    <name type="scientific">Paenibacillus pabuli</name>
    <dbReference type="NCBI Taxonomy" id="1472"/>
    <lineage>
        <taxon>Bacteria</taxon>
        <taxon>Bacillati</taxon>
        <taxon>Bacillota</taxon>
        <taxon>Bacilli</taxon>
        <taxon>Bacillales</taxon>
        <taxon>Paenibacillaceae</taxon>
        <taxon>Paenibacillus</taxon>
    </lineage>
</organism>
<comment type="caution">
    <text evidence="1">The sequence shown here is derived from an EMBL/GenBank/DDBJ whole genome shotgun (WGS) entry which is preliminary data.</text>
</comment>
<sequence length="73" mass="8306">MYAEVTEFILNRSGDANESYTPYSEGKQAFDILTNSSSAIAEKTCGVLRKTVQMRELAWLQFVRMSPCFKFAQ</sequence>
<evidence type="ECO:0000313" key="3">
    <source>
        <dbReference type="Proteomes" id="UP000247078"/>
    </source>
</evidence>